<dbReference type="EMBL" id="BAAAXF010000018">
    <property type="protein sequence ID" value="GAA3494818.1"/>
    <property type="molecule type" value="Genomic_DNA"/>
</dbReference>
<gene>
    <name evidence="3" type="ORF">GCM10019016_019180</name>
</gene>
<reference evidence="4" key="1">
    <citation type="journal article" date="2019" name="Int. J. Syst. Evol. Microbiol.">
        <title>The Global Catalogue of Microorganisms (GCM) 10K type strain sequencing project: providing services to taxonomists for standard genome sequencing and annotation.</title>
        <authorList>
            <consortium name="The Broad Institute Genomics Platform"/>
            <consortium name="The Broad Institute Genome Sequencing Center for Infectious Disease"/>
            <person name="Wu L."/>
            <person name="Ma J."/>
        </authorList>
    </citation>
    <scope>NUCLEOTIDE SEQUENCE [LARGE SCALE GENOMIC DNA]</scope>
    <source>
        <strain evidence="4">JCM 4816</strain>
    </source>
</reference>
<dbReference type="InterPro" id="IPR043763">
    <property type="entry name" value="DUF5709"/>
</dbReference>
<sequence>MTGNADPTPGTNEPTQRDREETMGTEPMGDDVYQPTGSNEEQEDAAPLDMQDALGERTYDDALDEGYSPPEKPLGVTKHGTTAAEQHEGETLDQRLAQEVPDASVPDGDGVGDLPGGEGEPVDPEAGAGRAGRLVAPDEGAHTDTTKETVAEDVGIDAGGRGRGGGRDARDRGRDGAARGPGRNLTVRRGPRPPGHGSAAGPVRTRTGPAAEACRGAQGRILSMAAGPSSASFRLAHSRLCGVRSLPEARTRSSGDTSVPVRA</sequence>
<protein>
    <recommendedName>
        <fullName evidence="2">DUF5709 domain-containing protein</fullName>
    </recommendedName>
</protein>
<comment type="caution">
    <text evidence="3">The sequence shown here is derived from an EMBL/GenBank/DDBJ whole genome shotgun (WGS) entry which is preliminary data.</text>
</comment>
<name>A0ABP6TJW8_9ACTN</name>
<accession>A0ABP6TJW8</accession>
<evidence type="ECO:0000259" key="2">
    <source>
        <dbReference type="Pfam" id="PF18970"/>
    </source>
</evidence>
<organism evidence="3 4">
    <name type="scientific">Streptomyces prasinosporus</name>
    <dbReference type="NCBI Taxonomy" id="68256"/>
    <lineage>
        <taxon>Bacteria</taxon>
        <taxon>Bacillati</taxon>
        <taxon>Actinomycetota</taxon>
        <taxon>Actinomycetes</taxon>
        <taxon>Kitasatosporales</taxon>
        <taxon>Streptomycetaceae</taxon>
        <taxon>Streptomyces</taxon>
        <taxon>Streptomyces albogriseolus group</taxon>
    </lineage>
</organism>
<proteinExistence type="predicted"/>
<feature type="compositionally biased region" description="Basic and acidic residues" evidence="1">
    <location>
        <begin position="139"/>
        <end position="150"/>
    </location>
</feature>
<keyword evidence="4" id="KW-1185">Reference proteome</keyword>
<feature type="compositionally biased region" description="Basic and acidic residues" evidence="1">
    <location>
        <begin position="165"/>
        <end position="177"/>
    </location>
</feature>
<feature type="compositionally biased region" description="Polar residues" evidence="1">
    <location>
        <begin position="1"/>
        <end position="14"/>
    </location>
</feature>
<evidence type="ECO:0000256" key="1">
    <source>
        <dbReference type="SAM" id="MobiDB-lite"/>
    </source>
</evidence>
<dbReference type="Proteomes" id="UP001501455">
    <property type="component" value="Unassembled WGS sequence"/>
</dbReference>
<feature type="compositionally biased region" description="Gly residues" evidence="1">
    <location>
        <begin position="109"/>
        <end position="119"/>
    </location>
</feature>
<evidence type="ECO:0000313" key="4">
    <source>
        <dbReference type="Proteomes" id="UP001501455"/>
    </source>
</evidence>
<feature type="domain" description="DUF5709" evidence="2">
    <location>
        <begin position="125"/>
        <end position="160"/>
    </location>
</feature>
<feature type="region of interest" description="Disordered" evidence="1">
    <location>
        <begin position="1"/>
        <end position="212"/>
    </location>
</feature>
<dbReference type="Pfam" id="PF18970">
    <property type="entry name" value="DUF5709"/>
    <property type="match status" value="1"/>
</dbReference>
<evidence type="ECO:0000313" key="3">
    <source>
        <dbReference type="EMBL" id="GAA3494818.1"/>
    </source>
</evidence>